<protein>
    <submittedName>
        <fullName evidence="1">Uncharacterized protein</fullName>
    </submittedName>
</protein>
<proteinExistence type="predicted"/>
<name>A0A8S9ZCF6_9TREM</name>
<organism evidence="1 2">
    <name type="scientific">Paragonimus skrjabini miyazakii</name>
    <dbReference type="NCBI Taxonomy" id="59628"/>
    <lineage>
        <taxon>Eukaryota</taxon>
        <taxon>Metazoa</taxon>
        <taxon>Spiralia</taxon>
        <taxon>Lophotrochozoa</taxon>
        <taxon>Platyhelminthes</taxon>
        <taxon>Trematoda</taxon>
        <taxon>Digenea</taxon>
        <taxon>Plagiorchiida</taxon>
        <taxon>Troglotremata</taxon>
        <taxon>Troglotrematidae</taxon>
        <taxon>Paragonimus</taxon>
    </lineage>
</organism>
<keyword evidence="2" id="KW-1185">Reference proteome</keyword>
<evidence type="ECO:0000313" key="1">
    <source>
        <dbReference type="EMBL" id="KAF7261807.1"/>
    </source>
</evidence>
<accession>A0A8S9ZCF6</accession>
<gene>
    <name evidence="1" type="ORF">EG68_00662</name>
</gene>
<dbReference type="OrthoDB" id="6323630at2759"/>
<sequence length="222" mass="24776">MTVSIASYWAFGSRLLVLSPFRGLSLEPLFQKNAVPRCLHVAESWFTSVTGTRSQDVWLACYILATLPGNSGPKKSEDSEGPSFFRKLFSSTIALLSSVIETGHIKTQSTPTPPALEKFRVGDNFRRLEFQAKEHVCHFTQAERARVLATLPDREALDIAIDERILQGDITEGSFDDYARVLPLTPTDWESTTSSTDEFNIPGDTRSFYPRTTARMCRGFSG</sequence>
<comment type="caution">
    <text evidence="1">The sequence shown here is derived from an EMBL/GenBank/DDBJ whole genome shotgun (WGS) entry which is preliminary data.</text>
</comment>
<dbReference type="AlphaFoldDB" id="A0A8S9ZCF6"/>
<dbReference type="EMBL" id="JTDE01000257">
    <property type="protein sequence ID" value="KAF7261807.1"/>
    <property type="molecule type" value="Genomic_DNA"/>
</dbReference>
<evidence type="ECO:0000313" key="2">
    <source>
        <dbReference type="Proteomes" id="UP000822476"/>
    </source>
</evidence>
<reference evidence="1" key="1">
    <citation type="submission" date="2019-07" db="EMBL/GenBank/DDBJ databases">
        <title>Annotation for the trematode Paragonimus miyazaki's.</title>
        <authorList>
            <person name="Choi Y.-J."/>
        </authorList>
    </citation>
    <scope>NUCLEOTIDE SEQUENCE</scope>
    <source>
        <strain evidence="1">Japan</strain>
    </source>
</reference>
<dbReference type="Proteomes" id="UP000822476">
    <property type="component" value="Unassembled WGS sequence"/>
</dbReference>